<keyword evidence="3" id="KW-1185">Reference proteome</keyword>
<accession>A0A2L2TWS0</accession>
<proteinExistence type="predicted"/>
<evidence type="ECO:0000313" key="3">
    <source>
        <dbReference type="Proteomes" id="UP000245910"/>
    </source>
</evidence>
<feature type="compositionally biased region" description="Basic and acidic residues" evidence="1">
    <location>
        <begin position="55"/>
        <end position="69"/>
    </location>
</feature>
<dbReference type="AlphaFoldDB" id="A0A2L2TWS0"/>
<feature type="region of interest" description="Disordered" evidence="1">
    <location>
        <begin position="30"/>
        <end position="84"/>
    </location>
</feature>
<evidence type="ECO:0000313" key="2">
    <source>
        <dbReference type="EMBL" id="CEI70447.1"/>
    </source>
</evidence>
<organism evidence="2 3">
    <name type="scientific">Fusarium venenatum</name>
    <dbReference type="NCBI Taxonomy" id="56646"/>
    <lineage>
        <taxon>Eukaryota</taxon>
        <taxon>Fungi</taxon>
        <taxon>Dikarya</taxon>
        <taxon>Ascomycota</taxon>
        <taxon>Pezizomycotina</taxon>
        <taxon>Sordariomycetes</taxon>
        <taxon>Hypocreomycetidae</taxon>
        <taxon>Hypocreales</taxon>
        <taxon>Nectriaceae</taxon>
        <taxon>Fusarium</taxon>
    </lineage>
</organism>
<reference evidence="3" key="1">
    <citation type="submission" date="2014-10" db="EMBL/GenBank/DDBJ databases">
        <authorList>
            <person name="King R."/>
        </authorList>
    </citation>
    <scope>NUCLEOTIDE SEQUENCE [LARGE SCALE GENOMIC DNA]</scope>
    <source>
        <strain evidence="3">A3/5</strain>
    </source>
</reference>
<dbReference type="EMBL" id="LN649231">
    <property type="protein sequence ID" value="CEI70447.1"/>
    <property type="molecule type" value="Genomic_DNA"/>
</dbReference>
<evidence type="ECO:0000256" key="1">
    <source>
        <dbReference type="SAM" id="MobiDB-lite"/>
    </source>
</evidence>
<dbReference type="Proteomes" id="UP000245910">
    <property type="component" value="Chromosome III"/>
</dbReference>
<sequence>MSETFLHVRLLVSTEHDPMTAHVFTADIGRNQRSRRSGEIISEIENGRPNEPSLEEPKQKSGGKERMHISDPSLCQGDGSPNKDLACQPDWCAELL</sequence>
<name>A0A2L2TWS0_9HYPO</name>
<protein>
    <submittedName>
        <fullName evidence="2">Uncharacterized protein</fullName>
    </submittedName>
</protein>